<keyword evidence="2" id="KW-1185">Reference proteome</keyword>
<evidence type="ECO:0000313" key="1">
    <source>
        <dbReference type="EMBL" id="OPX55012.1"/>
    </source>
</evidence>
<protein>
    <submittedName>
        <fullName evidence="1">Uncharacterized protein</fullName>
    </submittedName>
</protein>
<evidence type="ECO:0000313" key="2">
    <source>
        <dbReference type="Proteomes" id="UP000191418"/>
    </source>
</evidence>
<dbReference type="EMBL" id="MTSM01000014">
    <property type="protein sequence ID" value="OPX55012.1"/>
    <property type="molecule type" value="Genomic_DNA"/>
</dbReference>
<gene>
    <name evidence="1" type="ORF">BTE48_10970</name>
</gene>
<reference evidence="1 2" key="1">
    <citation type="submission" date="2017-01" db="EMBL/GenBank/DDBJ databases">
        <title>Genome Sequencing of a Marine Spirillum, Oceanospirillum multiglobuliferum ATCC 33336, from Japan.</title>
        <authorList>
            <person name="Carney J.G."/>
            <person name="Trachtenberg A.M."/>
            <person name="Rheaume B.A."/>
            <person name="Linnane J.D."/>
            <person name="Pitts N.L."/>
            <person name="Mykles D.L."/>
            <person name="Maclea K.S."/>
        </authorList>
    </citation>
    <scope>NUCLEOTIDE SEQUENCE [LARGE SCALE GENOMIC DNA]</scope>
    <source>
        <strain evidence="1 2">ATCC 33336</strain>
    </source>
</reference>
<accession>A0A1T4SAV5</accession>
<dbReference type="AlphaFoldDB" id="A0A1T4SAV5"/>
<sequence>MFLSSSVYLNQNSAFMPMLFELWYIWSIKQGSTLSIWGETMTLGIIRTAAKAVMRKKPLDAYDLPEQVKRQIARRHFSAEEINEKYKQSRRAHTV</sequence>
<name>A0A1T4SAV5_9GAMM</name>
<organism evidence="1 2">
    <name type="scientific">Oceanospirillum multiglobuliferum</name>
    <dbReference type="NCBI Taxonomy" id="64969"/>
    <lineage>
        <taxon>Bacteria</taxon>
        <taxon>Pseudomonadati</taxon>
        <taxon>Pseudomonadota</taxon>
        <taxon>Gammaproteobacteria</taxon>
        <taxon>Oceanospirillales</taxon>
        <taxon>Oceanospirillaceae</taxon>
        <taxon>Oceanospirillum</taxon>
    </lineage>
</organism>
<comment type="caution">
    <text evidence="1">The sequence shown here is derived from an EMBL/GenBank/DDBJ whole genome shotgun (WGS) entry which is preliminary data.</text>
</comment>
<dbReference type="Proteomes" id="UP000191418">
    <property type="component" value="Unassembled WGS sequence"/>
</dbReference>
<proteinExistence type="predicted"/>